<dbReference type="GO" id="GO:0006310">
    <property type="term" value="P:DNA recombination"/>
    <property type="evidence" value="ECO:0007669"/>
    <property type="project" value="UniProtKB-KW"/>
</dbReference>
<evidence type="ECO:0000313" key="4">
    <source>
        <dbReference type="Proteomes" id="UP000280696"/>
    </source>
</evidence>
<sequence length="177" mass="19622">MHEEQGYRDAAVLYRDQGGDICCMKLSDLDWEKEEICIVQQKTANGLTLPMSVAVGNAIYDYVTMERPSSGEPYVFLCMTRPYRPLSEDGLRSAVPQIYRAAGIRQGKGDRQGTHLFRYHVASALAGNGIARLVISETLGHTAPKSLDCYLSADIQHLREYALSIEPFPVSGEVIPL</sequence>
<proteinExistence type="predicted"/>
<dbReference type="InterPro" id="IPR011010">
    <property type="entry name" value="DNA_brk_join_enz"/>
</dbReference>
<evidence type="ECO:0000259" key="2">
    <source>
        <dbReference type="PROSITE" id="PS51898"/>
    </source>
</evidence>
<dbReference type="GO" id="GO:0015074">
    <property type="term" value="P:DNA integration"/>
    <property type="evidence" value="ECO:0007669"/>
    <property type="project" value="InterPro"/>
</dbReference>
<dbReference type="Proteomes" id="UP000280696">
    <property type="component" value="Unassembled WGS sequence"/>
</dbReference>
<keyword evidence="4" id="KW-1185">Reference proteome</keyword>
<dbReference type="Pfam" id="PF00589">
    <property type="entry name" value="Phage_integrase"/>
    <property type="match status" value="1"/>
</dbReference>
<dbReference type="PROSITE" id="PS51898">
    <property type="entry name" value="TYR_RECOMBINASE"/>
    <property type="match status" value="1"/>
</dbReference>
<dbReference type="InterPro" id="IPR013762">
    <property type="entry name" value="Integrase-like_cat_sf"/>
</dbReference>
<dbReference type="InterPro" id="IPR002104">
    <property type="entry name" value="Integrase_catalytic"/>
</dbReference>
<organism evidence="3 4">
    <name type="scientific">Parablautia intestinalis</name>
    <dbReference type="NCBI Taxonomy" id="2320100"/>
    <lineage>
        <taxon>Bacteria</taxon>
        <taxon>Bacillati</taxon>
        <taxon>Bacillota</taxon>
        <taxon>Clostridia</taxon>
        <taxon>Lachnospirales</taxon>
        <taxon>Lachnospiraceae</taxon>
        <taxon>Parablautia</taxon>
    </lineage>
</organism>
<protein>
    <recommendedName>
        <fullName evidence="2">Tyr recombinase domain-containing protein</fullName>
    </recommendedName>
</protein>
<reference evidence="3 4" key="1">
    <citation type="submission" date="2018-09" db="EMBL/GenBank/DDBJ databases">
        <title>Murine metabolic-syndrome-specific gut microbial biobank.</title>
        <authorList>
            <person name="Liu C."/>
        </authorList>
    </citation>
    <scope>NUCLEOTIDE SEQUENCE [LARGE SCALE GENOMIC DNA]</scope>
    <source>
        <strain evidence="3 4">0.1xD8-82</strain>
    </source>
</reference>
<gene>
    <name evidence="3" type="ORF">D7V94_22835</name>
</gene>
<evidence type="ECO:0000313" key="3">
    <source>
        <dbReference type="EMBL" id="RKI86072.1"/>
    </source>
</evidence>
<keyword evidence="1" id="KW-0233">DNA recombination</keyword>
<accession>A0A3A9A309</accession>
<dbReference type="GO" id="GO:0003677">
    <property type="term" value="F:DNA binding"/>
    <property type="evidence" value="ECO:0007669"/>
    <property type="project" value="InterPro"/>
</dbReference>
<name>A0A3A9A309_9FIRM</name>
<evidence type="ECO:0000256" key="1">
    <source>
        <dbReference type="ARBA" id="ARBA00023172"/>
    </source>
</evidence>
<dbReference type="AlphaFoldDB" id="A0A3A9A309"/>
<dbReference type="Gene3D" id="1.10.443.10">
    <property type="entry name" value="Intergrase catalytic core"/>
    <property type="match status" value="1"/>
</dbReference>
<comment type="caution">
    <text evidence="3">The sequence shown here is derived from an EMBL/GenBank/DDBJ whole genome shotgun (WGS) entry which is preliminary data.</text>
</comment>
<dbReference type="SUPFAM" id="SSF56349">
    <property type="entry name" value="DNA breaking-rejoining enzymes"/>
    <property type="match status" value="1"/>
</dbReference>
<dbReference type="EMBL" id="RAYQ01000073">
    <property type="protein sequence ID" value="RKI86072.1"/>
    <property type="molecule type" value="Genomic_DNA"/>
</dbReference>
<feature type="domain" description="Tyr recombinase" evidence="2">
    <location>
        <begin position="1"/>
        <end position="163"/>
    </location>
</feature>
<dbReference type="OrthoDB" id="9785687at2"/>